<dbReference type="AlphaFoldDB" id="A0A8B2NSX2"/>
<dbReference type="Gene3D" id="3.30.1330.40">
    <property type="entry name" value="RutC-like"/>
    <property type="match status" value="1"/>
</dbReference>
<reference evidence="1 2" key="1">
    <citation type="submission" date="2018-05" db="EMBL/GenBank/DDBJ databases">
        <title>Acuticoccus sediminis sp. nov., isolated from deep-sea sediment of Indian Ocean.</title>
        <authorList>
            <person name="Liu X."/>
            <person name="Lai Q."/>
            <person name="Du Y."/>
            <person name="Sun F."/>
            <person name="Zhang X."/>
            <person name="Wang S."/>
            <person name="Shao Z."/>
        </authorList>
    </citation>
    <scope>NUCLEOTIDE SEQUENCE [LARGE SCALE GENOMIC DNA]</scope>
    <source>
        <strain evidence="1 2">PTG4-2</strain>
    </source>
</reference>
<dbReference type="GO" id="GO:0005829">
    <property type="term" value="C:cytosol"/>
    <property type="evidence" value="ECO:0007669"/>
    <property type="project" value="TreeGrafter"/>
</dbReference>
<dbReference type="PANTHER" id="PTHR11803">
    <property type="entry name" value="2-IMINOBUTANOATE/2-IMINOPROPANOATE DEAMINASE RIDA"/>
    <property type="match status" value="1"/>
</dbReference>
<gene>
    <name evidence="1" type="ORF">DLJ53_11670</name>
</gene>
<dbReference type="SUPFAM" id="SSF55298">
    <property type="entry name" value="YjgF-like"/>
    <property type="match status" value="1"/>
</dbReference>
<dbReference type="RefSeq" id="WP_111345313.1">
    <property type="nucleotide sequence ID" value="NZ_QHHQ01000002.1"/>
</dbReference>
<dbReference type="OrthoDB" id="9808943at2"/>
<dbReference type="PANTHER" id="PTHR11803:SF39">
    <property type="entry name" value="2-IMINOBUTANOATE_2-IMINOPROPANOATE DEAMINASE"/>
    <property type="match status" value="1"/>
</dbReference>
<organism evidence="1 2">
    <name type="scientific">Acuticoccus sediminis</name>
    <dbReference type="NCBI Taxonomy" id="2184697"/>
    <lineage>
        <taxon>Bacteria</taxon>
        <taxon>Pseudomonadati</taxon>
        <taxon>Pseudomonadota</taxon>
        <taxon>Alphaproteobacteria</taxon>
        <taxon>Hyphomicrobiales</taxon>
        <taxon>Amorphaceae</taxon>
        <taxon>Acuticoccus</taxon>
    </lineage>
</organism>
<dbReference type="Pfam" id="PF01042">
    <property type="entry name" value="Ribonuc_L-PSP"/>
    <property type="match status" value="1"/>
</dbReference>
<dbReference type="GO" id="GO:0019239">
    <property type="term" value="F:deaminase activity"/>
    <property type="evidence" value="ECO:0007669"/>
    <property type="project" value="TreeGrafter"/>
</dbReference>
<dbReference type="EMBL" id="QHHQ01000002">
    <property type="protein sequence ID" value="RAI02031.1"/>
    <property type="molecule type" value="Genomic_DNA"/>
</dbReference>
<sequence length="130" mass="14197">MIEKKNPPNLAPPVGRYHHLAVVPPGARVLAIAGQLGLDAAGALPETVEEQFANALMNIERVLTSEGLTAANVFKVNIFMAREIDMERYGAAWRAFHNDNPPATTFVYVARLIRPEYLCEVEAWAADPAG</sequence>
<evidence type="ECO:0000313" key="1">
    <source>
        <dbReference type="EMBL" id="RAI02031.1"/>
    </source>
</evidence>
<dbReference type="CDD" id="cd00448">
    <property type="entry name" value="YjgF_YER057c_UK114_family"/>
    <property type="match status" value="1"/>
</dbReference>
<dbReference type="InterPro" id="IPR006175">
    <property type="entry name" value="YjgF/YER057c/UK114"/>
</dbReference>
<protein>
    <submittedName>
        <fullName evidence="1">Enamine deaminase RidA</fullName>
    </submittedName>
</protein>
<dbReference type="Proteomes" id="UP000249590">
    <property type="component" value="Unassembled WGS sequence"/>
</dbReference>
<evidence type="ECO:0000313" key="2">
    <source>
        <dbReference type="Proteomes" id="UP000249590"/>
    </source>
</evidence>
<name>A0A8B2NSX2_9HYPH</name>
<keyword evidence="2" id="KW-1185">Reference proteome</keyword>
<dbReference type="InterPro" id="IPR035959">
    <property type="entry name" value="RutC-like_sf"/>
</dbReference>
<proteinExistence type="predicted"/>
<comment type="caution">
    <text evidence="1">The sequence shown here is derived from an EMBL/GenBank/DDBJ whole genome shotgun (WGS) entry which is preliminary data.</text>
</comment>
<accession>A0A8B2NSX2</accession>